<keyword evidence="8" id="KW-1185">Reference proteome</keyword>
<feature type="compositionally biased region" description="Basic and acidic residues" evidence="5">
    <location>
        <begin position="206"/>
        <end position="218"/>
    </location>
</feature>
<keyword evidence="2" id="KW-0863">Zinc-finger</keyword>
<organism evidence="7 8">
    <name type="scientific">Senegalia massiliensis</name>
    <dbReference type="NCBI Taxonomy" id="1720316"/>
    <lineage>
        <taxon>Bacteria</taxon>
        <taxon>Bacillati</taxon>
        <taxon>Bacillota</taxon>
        <taxon>Clostridia</taxon>
        <taxon>Eubacteriales</taxon>
        <taxon>Clostridiaceae</taxon>
        <taxon>Senegalia</taxon>
    </lineage>
</organism>
<evidence type="ECO:0000313" key="8">
    <source>
        <dbReference type="Proteomes" id="UP000467132"/>
    </source>
</evidence>
<sequence>MDKNKVDKYKSMLLKEREDIKQTIKDIKENFDGSITNSSGEISAYDNHPADIGTELFMQEHNINLSDNQKNIMTKIDIALKNINEGNFGNCLVCGKEIEEERLDIIPYTVTCKNHREKIDEVIGMTDTKEQEYLSNVLRRMNKGDKEYVGIDGEDIIQKVEQFNRIEKDPSNSTGDYNGVFDDNDKGSVEDIESISEEFYEGQMPGEHRKDIPDDQKE</sequence>
<dbReference type="AlphaFoldDB" id="A0A845QYN6"/>
<dbReference type="EMBL" id="QXXA01000009">
    <property type="protein sequence ID" value="NBI06899.1"/>
    <property type="molecule type" value="Genomic_DNA"/>
</dbReference>
<dbReference type="Gene3D" id="1.20.120.910">
    <property type="entry name" value="DksA, coiled-coil domain"/>
    <property type="match status" value="1"/>
</dbReference>
<proteinExistence type="predicted"/>
<accession>A0A845QYN6</accession>
<dbReference type="Pfam" id="PF01258">
    <property type="entry name" value="zf-dskA_traR"/>
    <property type="match status" value="1"/>
</dbReference>
<dbReference type="SUPFAM" id="SSF109635">
    <property type="entry name" value="DnaK suppressor protein DksA, alpha-hairpin domain"/>
    <property type="match status" value="1"/>
</dbReference>
<evidence type="ECO:0000256" key="5">
    <source>
        <dbReference type="SAM" id="MobiDB-lite"/>
    </source>
</evidence>
<gene>
    <name evidence="7" type="ORF">D3Z33_08540</name>
</gene>
<dbReference type="PANTHER" id="PTHR33823:SF4">
    <property type="entry name" value="GENERAL STRESS PROTEIN 16O"/>
    <property type="match status" value="1"/>
</dbReference>
<evidence type="ECO:0000256" key="3">
    <source>
        <dbReference type="ARBA" id="ARBA00022833"/>
    </source>
</evidence>
<evidence type="ECO:0000313" key="7">
    <source>
        <dbReference type="EMBL" id="NBI06899.1"/>
    </source>
</evidence>
<dbReference type="SUPFAM" id="SSF57716">
    <property type="entry name" value="Glucocorticoid receptor-like (DNA-binding domain)"/>
    <property type="match status" value="1"/>
</dbReference>
<feature type="domain" description="Zinc finger DksA/TraR C4-type" evidence="6">
    <location>
        <begin position="86"/>
        <end position="113"/>
    </location>
</feature>
<dbReference type="PANTHER" id="PTHR33823">
    <property type="entry name" value="RNA POLYMERASE-BINDING TRANSCRIPTION FACTOR DKSA-RELATED"/>
    <property type="match status" value="1"/>
</dbReference>
<name>A0A845QYN6_9CLOT</name>
<feature type="compositionally biased region" description="Acidic residues" evidence="5">
    <location>
        <begin position="190"/>
        <end position="200"/>
    </location>
</feature>
<keyword evidence="3" id="KW-0862">Zinc</keyword>
<comment type="caution">
    <text evidence="7">The sequence shown here is derived from an EMBL/GenBank/DDBJ whole genome shotgun (WGS) entry which is preliminary data.</text>
</comment>
<dbReference type="GO" id="GO:0008270">
    <property type="term" value="F:zinc ion binding"/>
    <property type="evidence" value="ECO:0007669"/>
    <property type="project" value="UniProtKB-KW"/>
</dbReference>
<dbReference type="PROSITE" id="PS51128">
    <property type="entry name" value="ZF_DKSA_2"/>
    <property type="match status" value="1"/>
</dbReference>
<protein>
    <recommendedName>
        <fullName evidence="6">Zinc finger DksA/TraR C4-type domain-containing protein</fullName>
    </recommendedName>
</protein>
<dbReference type="InterPro" id="IPR000962">
    <property type="entry name" value="Znf_DskA_TraR"/>
</dbReference>
<dbReference type="Proteomes" id="UP000467132">
    <property type="component" value="Unassembled WGS sequence"/>
</dbReference>
<dbReference type="InterPro" id="IPR037187">
    <property type="entry name" value="DnaK_N"/>
</dbReference>
<reference evidence="7 8" key="1">
    <citation type="submission" date="2018-08" db="EMBL/GenBank/DDBJ databases">
        <title>Murine metabolic-syndrome-specific gut microbial biobank.</title>
        <authorList>
            <person name="Liu C."/>
        </authorList>
    </citation>
    <scope>NUCLEOTIDE SEQUENCE [LARGE SCALE GENOMIC DNA]</scope>
    <source>
        <strain evidence="7 8">583</strain>
    </source>
</reference>
<evidence type="ECO:0000256" key="4">
    <source>
        <dbReference type="PROSITE-ProRule" id="PRU00510"/>
    </source>
</evidence>
<dbReference type="OrthoDB" id="9811543at2"/>
<keyword evidence="1" id="KW-0479">Metal-binding</keyword>
<evidence type="ECO:0000256" key="2">
    <source>
        <dbReference type="ARBA" id="ARBA00022771"/>
    </source>
</evidence>
<comment type="caution">
    <text evidence="4">Lacks conserved residue(s) required for the propagation of feature annotation.</text>
</comment>
<dbReference type="RefSeq" id="WP_160197376.1">
    <property type="nucleotide sequence ID" value="NZ_QXXA01000009.1"/>
</dbReference>
<evidence type="ECO:0000256" key="1">
    <source>
        <dbReference type="ARBA" id="ARBA00022723"/>
    </source>
</evidence>
<feature type="region of interest" description="Disordered" evidence="5">
    <location>
        <begin position="167"/>
        <end position="218"/>
    </location>
</feature>
<evidence type="ECO:0000259" key="6">
    <source>
        <dbReference type="Pfam" id="PF01258"/>
    </source>
</evidence>